<organism evidence="13 14">
    <name type="scientific">Schizothecium vesticola</name>
    <dbReference type="NCBI Taxonomy" id="314040"/>
    <lineage>
        <taxon>Eukaryota</taxon>
        <taxon>Fungi</taxon>
        <taxon>Dikarya</taxon>
        <taxon>Ascomycota</taxon>
        <taxon>Pezizomycotina</taxon>
        <taxon>Sordariomycetes</taxon>
        <taxon>Sordariomycetidae</taxon>
        <taxon>Sordariales</taxon>
        <taxon>Schizotheciaceae</taxon>
        <taxon>Schizothecium</taxon>
    </lineage>
</organism>
<dbReference type="CDD" id="cd11618">
    <property type="entry name" value="ChtBD1_1"/>
    <property type="match status" value="1"/>
</dbReference>
<dbReference type="PANTHER" id="PTHR46471:SF2">
    <property type="entry name" value="CHITIN DEACETYLASE-RELATED"/>
    <property type="match status" value="1"/>
</dbReference>
<keyword evidence="3" id="KW-0479">Metal-binding</keyword>
<dbReference type="PROSITE" id="PS00026">
    <property type="entry name" value="CHIT_BIND_I_1"/>
    <property type="match status" value="1"/>
</dbReference>
<evidence type="ECO:0000259" key="12">
    <source>
        <dbReference type="PROSITE" id="PS51677"/>
    </source>
</evidence>
<dbReference type="PANTHER" id="PTHR46471">
    <property type="entry name" value="CHITIN DEACETYLASE"/>
    <property type="match status" value="1"/>
</dbReference>
<feature type="compositionally biased region" description="Basic and acidic residues" evidence="9">
    <location>
        <begin position="57"/>
        <end position="75"/>
    </location>
</feature>
<dbReference type="PROSITE" id="PS51677">
    <property type="entry name" value="NODB"/>
    <property type="match status" value="1"/>
</dbReference>
<dbReference type="Pfam" id="PF01522">
    <property type="entry name" value="Polysacc_deac_1"/>
    <property type="match status" value="1"/>
</dbReference>
<dbReference type="PROSITE" id="PS50941">
    <property type="entry name" value="CHIT_BIND_I_2"/>
    <property type="match status" value="2"/>
</dbReference>
<feature type="compositionally biased region" description="Acidic residues" evidence="9">
    <location>
        <begin position="521"/>
        <end position="542"/>
    </location>
</feature>
<feature type="signal peptide" evidence="10">
    <location>
        <begin position="1"/>
        <end position="17"/>
    </location>
</feature>
<evidence type="ECO:0000259" key="11">
    <source>
        <dbReference type="PROSITE" id="PS50941"/>
    </source>
</evidence>
<feature type="disulfide bond" evidence="8">
    <location>
        <begin position="85"/>
        <end position="97"/>
    </location>
</feature>
<dbReference type="CDD" id="cd00035">
    <property type="entry name" value="ChtBD1"/>
    <property type="match status" value="1"/>
</dbReference>
<name>A0AA40BQ85_9PEZI</name>
<dbReference type="GO" id="GO:0005975">
    <property type="term" value="P:carbohydrate metabolic process"/>
    <property type="evidence" value="ECO:0007669"/>
    <property type="project" value="InterPro"/>
</dbReference>
<feature type="domain" description="NodB homology" evidence="12">
    <location>
        <begin position="153"/>
        <end position="348"/>
    </location>
</feature>
<evidence type="ECO:0000313" key="14">
    <source>
        <dbReference type="Proteomes" id="UP001172155"/>
    </source>
</evidence>
<dbReference type="SUPFAM" id="SSF57016">
    <property type="entry name" value="Plant lectins/antimicrobial peptides"/>
    <property type="match status" value="2"/>
</dbReference>
<evidence type="ECO:0000256" key="1">
    <source>
        <dbReference type="ARBA" id="ARBA00001941"/>
    </source>
</evidence>
<keyword evidence="14" id="KW-1185">Reference proteome</keyword>
<feature type="disulfide bond" evidence="8">
    <location>
        <begin position="488"/>
        <end position="502"/>
    </location>
</feature>
<evidence type="ECO:0000256" key="5">
    <source>
        <dbReference type="ARBA" id="ARBA00022801"/>
    </source>
</evidence>
<dbReference type="Proteomes" id="UP001172155">
    <property type="component" value="Unassembled WGS sequence"/>
</dbReference>
<dbReference type="SUPFAM" id="SSF88713">
    <property type="entry name" value="Glycoside hydrolase/deacetylase"/>
    <property type="match status" value="1"/>
</dbReference>
<dbReference type="EMBL" id="JAUKUD010000007">
    <property type="protein sequence ID" value="KAK0738370.1"/>
    <property type="molecule type" value="Genomic_DNA"/>
</dbReference>
<evidence type="ECO:0000256" key="2">
    <source>
        <dbReference type="ARBA" id="ARBA00022669"/>
    </source>
</evidence>
<dbReference type="InterPro" id="IPR002509">
    <property type="entry name" value="NODB_dom"/>
</dbReference>
<protein>
    <recommendedName>
        <fullName evidence="15">Glycoside hydrolase/deacetylase</fullName>
    </recommendedName>
</protein>
<evidence type="ECO:0000313" key="13">
    <source>
        <dbReference type="EMBL" id="KAK0738370.1"/>
    </source>
</evidence>
<dbReference type="InterPro" id="IPR011330">
    <property type="entry name" value="Glyco_hydro/deAcase_b/a-brl"/>
</dbReference>
<evidence type="ECO:0000256" key="6">
    <source>
        <dbReference type="ARBA" id="ARBA00023277"/>
    </source>
</evidence>
<accession>A0AA40BQ85</accession>
<evidence type="ECO:0000256" key="9">
    <source>
        <dbReference type="SAM" id="MobiDB-lite"/>
    </source>
</evidence>
<dbReference type="GO" id="GO:0016810">
    <property type="term" value="F:hydrolase activity, acting on carbon-nitrogen (but not peptide) bonds"/>
    <property type="evidence" value="ECO:0007669"/>
    <property type="project" value="InterPro"/>
</dbReference>
<dbReference type="GO" id="GO:0008061">
    <property type="term" value="F:chitin binding"/>
    <property type="evidence" value="ECO:0007669"/>
    <property type="project" value="UniProtKB-UniRule"/>
</dbReference>
<evidence type="ECO:0000256" key="8">
    <source>
        <dbReference type="PROSITE-ProRule" id="PRU00261"/>
    </source>
</evidence>
<keyword evidence="8" id="KW-1015">Disulfide bond</keyword>
<dbReference type="InterPro" id="IPR018371">
    <property type="entry name" value="Chitin-binding_1_CS"/>
</dbReference>
<evidence type="ECO:0008006" key="15">
    <source>
        <dbReference type="Google" id="ProtNLM"/>
    </source>
</evidence>
<feature type="domain" description="Chitin-binding type-1" evidence="11">
    <location>
        <begin position="75"/>
        <end position="119"/>
    </location>
</feature>
<feature type="region of interest" description="Disordered" evidence="9">
    <location>
        <begin position="44"/>
        <end position="77"/>
    </location>
</feature>
<proteinExistence type="predicted"/>
<evidence type="ECO:0000256" key="3">
    <source>
        <dbReference type="ARBA" id="ARBA00022723"/>
    </source>
</evidence>
<dbReference type="AlphaFoldDB" id="A0AA40BQ85"/>
<comment type="caution">
    <text evidence="13">The sequence shown here is derived from an EMBL/GenBank/DDBJ whole genome shotgun (WGS) entry which is preliminary data.</text>
</comment>
<feature type="region of interest" description="Disordered" evidence="9">
    <location>
        <begin position="519"/>
        <end position="542"/>
    </location>
</feature>
<dbReference type="SMART" id="SM00270">
    <property type="entry name" value="ChtBD1"/>
    <property type="match status" value="2"/>
</dbReference>
<evidence type="ECO:0000256" key="10">
    <source>
        <dbReference type="SAM" id="SignalP"/>
    </source>
</evidence>
<comment type="caution">
    <text evidence="8">Lacks conserved residue(s) required for the propagation of feature annotation.</text>
</comment>
<feature type="domain" description="Chitin-binding type-1" evidence="11">
    <location>
        <begin position="471"/>
        <end position="517"/>
    </location>
</feature>
<reference evidence="13" key="1">
    <citation type="submission" date="2023-06" db="EMBL/GenBank/DDBJ databases">
        <title>Genome-scale phylogeny and comparative genomics of the fungal order Sordariales.</title>
        <authorList>
            <consortium name="Lawrence Berkeley National Laboratory"/>
            <person name="Hensen N."/>
            <person name="Bonometti L."/>
            <person name="Westerberg I."/>
            <person name="Brannstrom I.O."/>
            <person name="Guillou S."/>
            <person name="Cros-Aarteil S."/>
            <person name="Calhoun S."/>
            <person name="Haridas S."/>
            <person name="Kuo A."/>
            <person name="Mondo S."/>
            <person name="Pangilinan J."/>
            <person name="Riley R."/>
            <person name="LaButti K."/>
            <person name="Andreopoulos B."/>
            <person name="Lipzen A."/>
            <person name="Chen C."/>
            <person name="Yanf M."/>
            <person name="Daum C."/>
            <person name="Ng V."/>
            <person name="Clum A."/>
            <person name="Steindorff A."/>
            <person name="Ohm R."/>
            <person name="Martin F."/>
            <person name="Silar P."/>
            <person name="Natvig D."/>
            <person name="Lalanne C."/>
            <person name="Gautier V."/>
            <person name="Ament-velasquez S.L."/>
            <person name="Kruys A."/>
            <person name="Hutchinson M.I."/>
            <person name="Powell A.J."/>
            <person name="Barry K."/>
            <person name="Miller A.N."/>
            <person name="Grigoriev I.V."/>
            <person name="Debuchy R."/>
            <person name="Gladieux P."/>
            <person name="Thoren M.H."/>
            <person name="Johannesson H."/>
        </authorList>
    </citation>
    <scope>NUCLEOTIDE SEQUENCE</scope>
    <source>
        <strain evidence="13">SMH3187-1</strain>
    </source>
</reference>
<dbReference type="InterPro" id="IPR001002">
    <property type="entry name" value="Chitin-bd_1"/>
</dbReference>
<dbReference type="InterPro" id="IPR036861">
    <property type="entry name" value="Endochitinase-like_sf"/>
</dbReference>
<keyword evidence="6" id="KW-0119">Carbohydrate metabolism</keyword>
<keyword evidence="5" id="KW-0378">Hydrolase</keyword>
<evidence type="ECO:0000256" key="7">
    <source>
        <dbReference type="ARBA" id="ARBA00023285"/>
    </source>
</evidence>
<dbReference type="Gene3D" id="3.30.60.10">
    <property type="entry name" value="Endochitinase-like"/>
    <property type="match status" value="2"/>
</dbReference>
<gene>
    <name evidence="13" type="ORF">B0T18DRAFT_474725</name>
</gene>
<feature type="disulfide bond" evidence="8">
    <location>
        <begin position="474"/>
        <end position="489"/>
    </location>
</feature>
<feature type="chain" id="PRO_5041278223" description="Glycoside hydrolase/deacetylase" evidence="10">
    <location>
        <begin position="18"/>
        <end position="616"/>
    </location>
</feature>
<keyword evidence="7" id="KW-0170">Cobalt</keyword>
<sequence length="616" mass="66051">MKTSLVLAATLVGLVTSHGNHGGQHIPKILGGRKFLSDIKFRQPAPLPEPIGPRIPSRSERRQVGGKRQIDDNTDGRCGPGEGSCAEGYCCSSEGWCGKGIYFCSAPDCQINYASACDGNQKPWGLDTSQVARPKVGSVLYGGAGIYECKKVGDIALTFDDGPYKYTTDLLDKLRSYGAKATFFMTGNNLGKGHINDPATPYPAIIKRMYKEGHQIASHTWSHENATKMTNTQFKNQMIWNEIAINSLLGFFPTYMRPPYSICGKNCQTILADLGYHTIYFDLDTAGYLNDTPKDIQNSKDIWDAAMRKSDSSRNKYLQIEHDIQDQVVYNLTDYILTSLYANGYQAVTVGECLGDPEANWYRSGPAGSVGQAPSSYVPPTTARSTTSIRSAITTRSTIPPTSLPVVVITTTIRTIISTRSTIPIPTTTPRTTIRTTSPPQLVTVTSFPSNTRSTIAAQPTKTAKSGPSTDGTCGHGITCSGARFGACCSPFGYCGTGDDYCQISWGCQPEFGSCAGSVSDPDEPVYEEEQPPIEEEEEEPEVVVVVPPEETETTSPGGGGLPVSADGRCGPEAGQTCLGSAAGDCCNQYNECSSNLVYCLAVLGCQSGYGSCVLG</sequence>
<evidence type="ECO:0000256" key="4">
    <source>
        <dbReference type="ARBA" id="ARBA00022729"/>
    </source>
</evidence>
<dbReference type="CDD" id="cd10951">
    <property type="entry name" value="CE4_ClCDA_like"/>
    <property type="match status" value="1"/>
</dbReference>
<keyword evidence="4 10" id="KW-0732">Signal</keyword>
<dbReference type="GO" id="GO:0046872">
    <property type="term" value="F:metal ion binding"/>
    <property type="evidence" value="ECO:0007669"/>
    <property type="project" value="UniProtKB-KW"/>
</dbReference>
<comment type="cofactor">
    <cofactor evidence="1">
        <name>Co(2+)</name>
        <dbReference type="ChEBI" id="CHEBI:48828"/>
    </cofactor>
</comment>
<keyword evidence="2 8" id="KW-0147">Chitin-binding</keyword>
<feature type="disulfide bond" evidence="8">
    <location>
        <begin position="90"/>
        <end position="104"/>
    </location>
</feature>
<dbReference type="Gene3D" id="3.20.20.370">
    <property type="entry name" value="Glycoside hydrolase/deacetylase"/>
    <property type="match status" value="1"/>
</dbReference>